<evidence type="ECO:0000259" key="2">
    <source>
        <dbReference type="PROSITE" id="PS51184"/>
    </source>
</evidence>
<dbReference type="GeneID" id="106805178"/>
<keyword evidence="3" id="KW-1185">Reference proteome</keyword>
<protein>
    <submittedName>
        <fullName evidence="4">F-box protein At1g78280-like</fullName>
    </submittedName>
</protein>
<reference evidence="4" key="1">
    <citation type="submission" date="2025-08" db="UniProtKB">
        <authorList>
            <consortium name="RefSeq"/>
        </authorList>
    </citation>
    <scope>IDENTIFICATION</scope>
</reference>
<evidence type="ECO:0000313" key="4">
    <source>
        <dbReference type="RefSeq" id="XP_014662160.1"/>
    </source>
</evidence>
<dbReference type="Proteomes" id="UP000695022">
    <property type="component" value="Unplaced"/>
</dbReference>
<feature type="transmembrane region" description="Helical" evidence="1">
    <location>
        <begin position="47"/>
        <end position="68"/>
    </location>
</feature>
<accession>A0ABM1DQD9</accession>
<dbReference type="Pfam" id="PF13621">
    <property type="entry name" value="Cupin_8"/>
    <property type="match status" value="1"/>
</dbReference>
<gene>
    <name evidence="4" type="primary">LOC106805178</name>
</gene>
<evidence type="ECO:0000256" key="1">
    <source>
        <dbReference type="SAM" id="Phobius"/>
    </source>
</evidence>
<sequence>MESGTRARLVMSPEVAELRKRYVTKKKADLLEQTIGDKRLPKNNTKFNFAGIMAASLPLIILTGLQVYQEMQEHGYSFEHFYQTHFGSGVSSTTHKRPDQLKEWGGKVLPNGYKGDGIHRRLRLNKNEYLKLYDAKWPVMVTGVVKHWRAMNWSAEFLYSYYGQEKVTVKRVRGKSKTANEVIVKLEKFYKSRDNVSTERWALTEDSTFFYRNPELTMDIGKFEYIQENLFGRFPEHLQPWEEQLQWGTAFSKSTLQMDPYNRTSLHFVLSGKKEWKLYSPGHDAYLYASARPTPDMPLRVLRYTSPIDAFSPDYSRYGLFRNAVAMDVMQGAGELLIIPAGWYYQGRNAEDTLAVCVGLMTENNHDTVLEEILKEGHVEEVHLPENYEAYAPEEKVDLVMSLMPPQVIEAAKLIRKEALRRVSRSRR</sequence>
<dbReference type="SUPFAM" id="SSF51197">
    <property type="entry name" value="Clavaminate synthase-like"/>
    <property type="match status" value="1"/>
</dbReference>
<keyword evidence="1" id="KW-0472">Membrane</keyword>
<dbReference type="Gene3D" id="2.60.120.650">
    <property type="entry name" value="Cupin"/>
    <property type="match status" value="1"/>
</dbReference>
<dbReference type="PANTHER" id="PTHR12480">
    <property type="entry name" value="ARGININE DEMETHYLASE AND LYSYL-HYDROXYLASE JMJD"/>
    <property type="match status" value="1"/>
</dbReference>
<dbReference type="PROSITE" id="PS51184">
    <property type="entry name" value="JMJC"/>
    <property type="match status" value="1"/>
</dbReference>
<dbReference type="SMART" id="SM00558">
    <property type="entry name" value="JmjC"/>
    <property type="match status" value="1"/>
</dbReference>
<organism evidence="3 4">
    <name type="scientific">Priapulus caudatus</name>
    <name type="common">Priapulid worm</name>
    <dbReference type="NCBI Taxonomy" id="37621"/>
    <lineage>
        <taxon>Eukaryota</taxon>
        <taxon>Metazoa</taxon>
        <taxon>Ecdysozoa</taxon>
        <taxon>Scalidophora</taxon>
        <taxon>Priapulida</taxon>
        <taxon>Priapulimorpha</taxon>
        <taxon>Priapulimorphida</taxon>
        <taxon>Priapulidae</taxon>
        <taxon>Priapulus</taxon>
    </lineage>
</organism>
<proteinExistence type="predicted"/>
<dbReference type="PANTHER" id="PTHR12480:SF21">
    <property type="entry name" value="JMJC DOMAIN-CONTAINING PROTEIN 8"/>
    <property type="match status" value="1"/>
</dbReference>
<name>A0ABM1DQD9_PRICU</name>
<dbReference type="InterPro" id="IPR003347">
    <property type="entry name" value="JmjC_dom"/>
</dbReference>
<keyword evidence="1" id="KW-0812">Transmembrane</keyword>
<dbReference type="InterPro" id="IPR050910">
    <property type="entry name" value="JMJD6_ArgDemeth/LysHydrox"/>
</dbReference>
<feature type="domain" description="JmjC" evidence="2">
    <location>
        <begin position="202"/>
        <end position="377"/>
    </location>
</feature>
<dbReference type="InterPro" id="IPR041667">
    <property type="entry name" value="Cupin_8"/>
</dbReference>
<keyword evidence="1" id="KW-1133">Transmembrane helix</keyword>
<evidence type="ECO:0000313" key="3">
    <source>
        <dbReference type="Proteomes" id="UP000695022"/>
    </source>
</evidence>
<dbReference type="RefSeq" id="XP_014662160.1">
    <property type="nucleotide sequence ID" value="XM_014806674.1"/>
</dbReference>